<keyword evidence="1" id="KW-0732">Signal</keyword>
<keyword evidence="3" id="KW-1185">Reference proteome</keyword>
<organism evidence="2 3">
    <name type="scientific">Luteolibacter arcticus</name>
    <dbReference type="NCBI Taxonomy" id="1581411"/>
    <lineage>
        <taxon>Bacteria</taxon>
        <taxon>Pseudomonadati</taxon>
        <taxon>Verrucomicrobiota</taxon>
        <taxon>Verrucomicrobiia</taxon>
        <taxon>Verrucomicrobiales</taxon>
        <taxon>Verrucomicrobiaceae</taxon>
        <taxon>Luteolibacter</taxon>
    </lineage>
</organism>
<proteinExistence type="predicted"/>
<feature type="chain" id="PRO_5047333297" description="DUF4402 domain-containing protein" evidence="1">
    <location>
        <begin position="29"/>
        <end position="237"/>
    </location>
</feature>
<evidence type="ECO:0000313" key="2">
    <source>
        <dbReference type="EMBL" id="MCW1926159.1"/>
    </source>
</evidence>
<dbReference type="RefSeq" id="WP_264490267.1">
    <property type="nucleotide sequence ID" value="NZ_JAPDDT010000022.1"/>
</dbReference>
<protein>
    <recommendedName>
        <fullName evidence="4">DUF4402 domain-containing protein</fullName>
    </recommendedName>
</protein>
<evidence type="ECO:0008006" key="4">
    <source>
        <dbReference type="Google" id="ProtNLM"/>
    </source>
</evidence>
<sequence>MKFPLPLGGRCLAIGAFACLSLLGIASAADLDIPRGTLSVDRDLVRVGMKSQLTWEIEYPAPVTSVVEIVPPNIIKPKKDLKMKVRVLGASFQESILSFLPVEVMWSKNSASWSRIYYGLQTNVLPGIPVLQTNVKKGDTINFAGRGYRDGGWLPLYNTAQTTKNLVMLTNGDRVPTTVPALNGSSIESFLKPYMDTVTKTVKIGDRDLILLMELGQTNTSNSGFDLQDLVVLVTFE</sequence>
<comment type="caution">
    <text evidence="2">The sequence shown here is derived from an EMBL/GenBank/DDBJ whole genome shotgun (WGS) entry which is preliminary data.</text>
</comment>
<feature type="signal peptide" evidence="1">
    <location>
        <begin position="1"/>
        <end position="28"/>
    </location>
</feature>
<gene>
    <name evidence="2" type="ORF">OKA05_26615</name>
</gene>
<dbReference type="Proteomes" id="UP001320876">
    <property type="component" value="Unassembled WGS sequence"/>
</dbReference>
<evidence type="ECO:0000256" key="1">
    <source>
        <dbReference type="SAM" id="SignalP"/>
    </source>
</evidence>
<dbReference type="EMBL" id="JAPDDT010000022">
    <property type="protein sequence ID" value="MCW1926159.1"/>
    <property type="molecule type" value="Genomic_DNA"/>
</dbReference>
<reference evidence="2 3" key="1">
    <citation type="submission" date="2022-10" db="EMBL/GenBank/DDBJ databases">
        <title>Luteolibacter arcticus strain CCTCC AB 2014275, whole genome shotgun sequencing project.</title>
        <authorList>
            <person name="Zhao G."/>
            <person name="Shen L."/>
        </authorList>
    </citation>
    <scope>NUCLEOTIDE SEQUENCE [LARGE SCALE GENOMIC DNA]</scope>
    <source>
        <strain evidence="2 3">CCTCC AB 2014275</strain>
    </source>
</reference>
<evidence type="ECO:0000313" key="3">
    <source>
        <dbReference type="Proteomes" id="UP001320876"/>
    </source>
</evidence>
<name>A0ABT3GRL1_9BACT</name>
<accession>A0ABT3GRL1</accession>